<evidence type="ECO:0000313" key="2">
    <source>
        <dbReference type="EMBL" id="TWW75378.1"/>
    </source>
</evidence>
<accession>A0A5C6P9J3</accession>
<evidence type="ECO:0000313" key="3">
    <source>
        <dbReference type="Proteomes" id="UP000324091"/>
    </source>
</evidence>
<dbReference type="AlphaFoldDB" id="A0A5C6P9J3"/>
<dbReference type="Proteomes" id="UP000324091">
    <property type="component" value="Chromosome 13"/>
</dbReference>
<protein>
    <recommendedName>
        <fullName evidence="4">Secreted protein</fullName>
    </recommendedName>
</protein>
<sequence length="64" mass="6801">MKPAFVITVTLSSSHLLLICSVRPSIGGSINHTTIHPSLIHPSSICLSSIYPPNHPAAHNPSIH</sequence>
<gene>
    <name evidence="2" type="ORF">D4764_13G0000400</name>
</gene>
<keyword evidence="3" id="KW-1185">Reference proteome</keyword>
<keyword evidence="1" id="KW-0732">Signal</keyword>
<organism evidence="2 3">
    <name type="scientific">Takifugu flavidus</name>
    <name type="common">sansaifugu</name>
    <dbReference type="NCBI Taxonomy" id="433684"/>
    <lineage>
        <taxon>Eukaryota</taxon>
        <taxon>Metazoa</taxon>
        <taxon>Chordata</taxon>
        <taxon>Craniata</taxon>
        <taxon>Vertebrata</taxon>
        <taxon>Euteleostomi</taxon>
        <taxon>Actinopterygii</taxon>
        <taxon>Neopterygii</taxon>
        <taxon>Teleostei</taxon>
        <taxon>Neoteleostei</taxon>
        <taxon>Acanthomorphata</taxon>
        <taxon>Eupercaria</taxon>
        <taxon>Tetraodontiformes</taxon>
        <taxon>Tetradontoidea</taxon>
        <taxon>Tetraodontidae</taxon>
        <taxon>Takifugu</taxon>
    </lineage>
</organism>
<evidence type="ECO:0000256" key="1">
    <source>
        <dbReference type="SAM" id="SignalP"/>
    </source>
</evidence>
<evidence type="ECO:0008006" key="4">
    <source>
        <dbReference type="Google" id="ProtNLM"/>
    </source>
</evidence>
<feature type="chain" id="PRO_5022833043" description="Secreted protein" evidence="1">
    <location>
        <begin position="28"/>
        <end position="64"/>
    </location>
</feature>
<name>A0A5C6P9J3_9TELE</name>
<dbReference type="EMBL" id="RHFK02000005">
    <property type="protein sequence ID" value="TWW75378.1"/>
    <property type="molecule type" value="Genomic_DNA"/>
</dbReference>
<proteinExistence type="predicted"/>
<comment type="caution">
    <text evidence="2">The sequence shown here is derived from an EMBL/GenBank/DDBJ whole genome shotgun (WGS) entry which is preliminary data.</text>
</comment>
<feature type="signal peptide" evidence="1">
    <location>
        <begin position="1"/>
        <end position="27"/>
    </location>
</feature>
<reference evidence="2 3" key="1">
    <citation type="submission" date="2019-04" db="EMBL/GenBank/DDBJ databases">
        <title>Chromosome genome assembly for Takifugu flavidus.</title>
        <authorList>
            <person name="Xiao S."/>
        </authorList>
    </citation>
    <scope>NUCLEOTIDE SEQUENCE [LARGE SCALE GENOMIC DNA]</scope>
    <source>
        <strain evidence="2">HTHZ2018</strain>
        <tissue evidence="2">Muscle</tissue>
    </source>
</reference>